<keyword evidence="3" id="KW-1185">Reference proteome</keyword>
<comment type="caution">
    <text evidence="2">The sequence shown here is derived from an EMBL/GenBank/DDBJ whole genome shotgun (WGS) entry which is preliminary data.</text>
</comment>
<keyword evidence="2" id="KW-0378">Hydrolase</keyword>
<gene>
    <name evidence="2" type="ORF">FO470_08515</name>
</gene>
<proteinExistence type="predicted"/>
<dbReference type="GO" id="GO:0016787">
    <property type="term" value="F:hydrolase activity"/>
    <property type="evidence" value="ECO:0007669"/>
    <property type="project" value="UniProtKB-KW"/>
</dbReference>
<organism evidence="2 3">
    <name type="scientific">Ancylobacter moscoviensis</name>
    <dbReference type="NCBI Taxonomy" id="2597768"/>
    <lineage>
        <taxon>Bacteria</taxon>
        <taxon>Pseudomonadati</taxon>
        <taxon>Pseudomonadota</taxon>
        <taxon>Alphaproteobacteria</taxon>
        <taxon>Hyphomicrobiales</taxon>
        <taxon>Xanthobacteraceae</taxon>
        <taxon>Ancylobacter</taxon>
    </lineage>
</organism>
<evidence type="ECO:0000313" key="3">
    <source>
        <dbReference type="Proteomes" id="UP000315321"/>
    </source>
</evidence>
<name>A0ABY3DSI3_9HYPH</name>
<dbReference type="Gene3D" id="3.40.50.1820">
    <property type="entry name" value="alpha/beta hydrolase"/>
    <property type="match status" value="1"/>
</dbReference>
<dbReference type="EMBL" id="VMBP01000002">
    <property type="protein sequence ID" value="TSJ63020.1"/>
    <property type="molecule type" value="Genomic_DNA"/>
</dbReference>
<reference evidence="2 3" key="1">
    <citation type="submission" date="2019-07" db="EMBL/GenBank/DDBJ databases">
        <authorList>
            <person name="Grouzdev D.S."/>
        </authorList>
    </citation>
    <scope>NUCLEOTIDE SEQUENCE [LARGE SCALE GENOMIC DNA]</scope>
    <source>
        <strain evidence="2 3">3C</strain>
    </source>
</reference>
<feature type="region of interest" description="Disordered" evidence="1">
    <location>
        <begin position="1"/>
        <end position="22"/>
    </location>
</feature>
<dbReference type="RefSeq" id="WP_144342514.1">
    <property type="nucleotide sequence ID" value="NZ_VMBP01000002.1"/>
</dbReference>
<evidence type="ECO:0000313" key="2">
    <source>
        <dbReference type="EMBL" id="TSJ63020.1"/>
    </source>
</evidence>
<accession>A0ABY3DSI3</accession>
<feature type="compositionally biased region" description="Polar residues" evidence="1">
    <location>
        <begin position="1"/>
        <end position="14"/>
    </location>
</feature>
<sequence length="274" mass="31480">MPQDVSQQDTSSGNAGRPDNGREVIFASENVRVVRTPGRRTDVAFVTFEAHQINPPRDRQGFGEKFLQDNGFTAYHLLANDNFWFQYPEMEQVLAAVRADVAPGTEIVAYGVSMGGYAAFRFAGLLGAARVIAFSPQYSIDKKVTPWDKRWDRLFDRPRQVLWEHLTTPRGVPIYLFYDPHNRDRHHVRLLAKEADVVRVRVPYAGHATITVFMETGLLGRTILDIGENRFDAAACERELKTHLERSPLYVAKRARKRDRFLRRLRADFIDWFG</sequence>
<protein>
    <submittedName>
        <fullName evidence="2">Alpha/beta hydrolase</fullName>
    </submittedName>
</protein>
<evidence type="ECO:0000256" key="1">
    <source>
        <dbReference type="SAM" id="MobiDB-lite"/>
    </source>
</evidence>
<dbReference type="SUPFAM" id="SSF53474">
    <property type="entry name" value="alpha/beta-Hydrolases"/>
    <property type="match status" value="1"/>
</dbReference>
<dbReference type="InterPro" id="IPR029058">
    <property type="entry name" value="AB_hydrolase_fold"/>
</dbReference>
<dbReference type="Proteomes" id="UP000315321">
    <property type="component" value="Unassembled WGS sequence"/>
</dbReference>